<feature type="compositionally biased region" description="Acidic residues" evidence="1">
    <location>
        <begin position="219"/>
        <end position="230"/>
    </location>
</feature>
<feature type="compositionally biased region" description="Acidic residues" evidence="1">
    <location>
        <begin position="16"/>
        <end position="41"/>
    </location>
</feature>
<gene>
    <name evidence="2" type="ORF">OKIOD_LOCUS14700</name>
</gene>
<sequence length="328" mass="36960">MPKKDESSGDEFVPSGEEENSAPENQGSDEEEEAEQEDDFDPYQPRKAKLNRKNIVESEDSDKLSTDPDNSDEYDPDEKKSKMKRSAKHADSDSDDQPKFTPSPKKKKIVQRRRRPPRRRPVSESDTEDSASTATESESDEAEASDKSPAAPTGNTVVDQLQAKFPDVPRSDITRVYYQSSCQMDKAIAYLTNEYSPSKFSKPKVENGSRRVPANGPDLSEESEESEDENEKTNLQSEEDQESEDEKPVVKNKRKALNSSDEEWCPAAKKQKTKSSKKKPSVNSPALTTMRDQQPVATNLTCPMVVSMTITPKTKSRLKDQRRRKSRC</sequence>
<feature type="region of interest" description="Disordered" evidence="1">
    <location>
        <begin position="1"/>
        <end position="172"/>
    </location>
</feature>
<accession>A0ABN7T6A5</accession>
<dbReference type="EMBL" id="OU015567">
    <property type="protein sequence ID" value="CAG5111654.1"/>
    <property type="molecule type" value="Genomic_DNA"/>
</dbReference>
<feature type="region of interest" description="Disordered" evidence="1">
    <location>
        <begin position="192"/>
        <end position="299"/>
    </location>
</feature>
<evidence type="ECO:0000313" key="3">
    <source>
        <dbReference type="Proteomes" id="UP001158576"/>
    </source>
</evidence>
<protein>
    <submittedName>
        <fullName evidence="2">Oidioi.mRNA.OKI2018_I69.chr2.g5935.t1.cds</fullName>
    </submittedName>
</protein>
<dbReference type="Proteomes" id="UP001158576">
    <property type="component" value="Chromosome 2"/>
</dbReference>
<keyword evidence="3" id="KW-1185">Reference proteome</keyword>
<name>A0ABN7T6A5_OIKDI</name>
<dbReference type="CDD" id="cd14279">
    <property type="entry name" value="CUE"/>
    <property type="match status" value="1"/>
</dbReference>
<feature type="compositionally biased region" description="Polar residues" evidence="1">
    <location>
        <begin position="290"/>
        <end position="299"/>
    </location>
</feature>
<feature type="compositionally biased region" description="Basic residues" evidence="1">
    <location>
        <begin position="269"/>
        <end position="280"/>
    </location>
</feature>
<feature type="compositionally biased region" description="Basic residues" evidence="1">
    <location>
        <begin position="104"/>
        <end position="120"/>
    </location>
</feature>
<evidence type="ECO:0000313" key="2">
    <source>
        <dbReference type="EMBL" id="CAG5111654.1"/>
    </source>
</evidence>
<feature type="compositionally biased region" description="Basic and acidic residues" evidence="1">
    <location>
        <begin position="88"/>
        <end position="98"/>
    </location>
</feature>
<evidence type="ECO:0000256" key="1">
    <source>
        <dbReference type="SAM" id="MobiDB-lite"/>
    </source>
</evidence>
<reference evidence="2 3" key="1">
    <citation type="submission" date="2021-04" db="EMBL/GenBank/DDBJ databases">
        <authorList>
            <person name="Bliznina A."/>
        </authorList>
    </citation>
    <scope>NUCLEOTIDE SEQUENCE [LARGE SCALE GENOMIC DNA]</scope>
</reference>
<organism evidence="2 3">
    <name type="scientific">Oikopleura dioica</name>
    <name type="common">Tunicate</name>
    <dbReference type="NCBI Taxonomy" id="34765"/>
    <lineage>
        <taxon>Eukaryota</taxon>
        <taxon>Metazoa</taxon>
        <taxon>Chordata</taxon>
        <taxon>Tunicata</taxon>
        <taxon>Appendicularia</taxon>
        <taxon>Copelata</taxon>
        <taxon>Oikopleuridae</taxon>
        <taxon>Oikopleura</taxon>
    </lineage>
</organism>
<proteinExistence type="predicted"/>